<sequence length="693" mass="77439">MCTWVCLGGKSLSDVTLNHLVGQMPPEWPSSKSEYLSITVKHLSRCISGYFGNITTLRLIGAYAGHGAVCLKDSEGKLWVGESGHEIVEDVTATKGNEVEDYFLKGELLMGIYENVFERPISIQKESIPIALTWSDILFRAKNRTRRTAAFCIPSLEKIDQNNNVIQGADGAQKVYNARLPMKQRYLKIRYRYNVADASRWALIMDAGTGFTSQVYELSLSLHKGWIMDQWEKNCYISSIAGYTSGSSLVVMSKVDKTKTGEGFYVTSMATAGSRWGVVMSRNAGFSDQVVELDFLYPSVGIHRRRDSGYRITSTAATSDQAAPISSTTKHKPVDETQETLHTAQFLSIHVKIYGQNAIVMNESMVANNAVRMINVTTVGEAFLKTRDLLLRAICLGFVSEHTLAMGDSKAVVINEDENKKKKGPHSAGRIPEGFNMQVKNSSESGGGPKKGMVLPFQALSLASIWGYAGGFIETSVFEKKRWTFSMGSLSPEIYELQMLSESQGDESHLLLLNHLARKDTIYGAYRFAMVQIIAAMDVSRYCISSLNVQLQLHFFPCIKLRSDFEHGILHILSVAVVSLLVLLMKVVLVAMRRVWNVRNGSCYFEWGTNGGYFDNVDNNRSDRRGSGRYSKWPSAANEVVLMEMRVWNVRNGSCYFEWGLESIYLPFTIHVVKRCPCLLSTFLSVKNVMCLL</sequence>
<evidence type="ECO:0000256" key="3">
    <source>
        <dbReference type="ARBA" id="ARBA00022806"/>
    </source>
</evidence>
<proteinExistence type="predicted"/>
<dbReference type="InterPro" id="IPR055900">
    <property type="entry name" value="DUF7477"/>
</dbReference>
<evidence type="ECO:0000313" key="8">
    <source>
        <dbReference type="Proteomes" id="UP000188268"/>
    </source>
</evidence>
<evidence type="ECO:0000256" key="2">
    <source>
        <dbReference type="ARBA" id="ARBA00022801"/>
    </source>
</evidence>
<dbReference type="PANTHER" id="PTHR47960">
    <property type="entry name" value="DEAD-BOX ATP-DEPENDENT RNA HELICASE 50"/>
    <property type="match status" value="1"/>
</dbReference>
<protein>
    <recommendedName>
        <fullName evidence="6">DUF7477 domain-containing protein</fullName>
    </recommendedName>
</protein>
<reference evidence="7 8" key="1">
    <citation type="submission" date="2013-09" db="EMBL/GenBank/DDBJ databases">
        <title>Corchorus capsularis genome sequencing.</title>
        <authorList>
            <person name="Alam M."/>
            <person name="Haque M.S."/>
            <person name="Islam M.S."/>
            <person name="Emdad E.M."/>
            <person name="Islam M.M."/>
            <person name="Ahmed B."/>
            <person name="Halim A."/>
            <person name="Hossen Q.M.M."/>
            <person name="Hossain M.Z."/>
            <person name="Ahmed R."/>
            <person name="Khan M.M."/>
            <person name="Islam R."/>
            <person name="Rashid M.M."/>
            <person name="Khan S.A."/>
            <person name="Rahman M.S."/>
            <person name="Alam M."/>
        </authorList>
    </citation>
    <scope>NUCLEOTIDE SEQUENCE [LARGE SCALE GENOMIC DNA]</scope>
    <source>
        <strain evidence="8">cv. CVL-1</strain>
        <tissue evidence="7">Whole seedling</tissue>
    </source>
</reference>
<name>A0A1R3GEG7_COCAP</name>
<dbReference type="Gene3D" id="3.40.50.300">
    <property type="entry name" value="P-loop containing nucleotide triphosphate hydrolases"/>
    <property type="match status" value="1"/>
</dbReference>
<dbReference type="Gramene" id="OMO56485">
    <property type="protein sequence ID" value="OMO56485"/>
    <property type="gene ID" value="CCACVL1_26521"/>
</dbReference>
<dbReference type="Pfam" id="PF24289">
    <property type="entry name" value="DUF7477"/>
    <property type="match status" value="1"/>
</dbReference>
<feature type="domain" description="DUF7477" evidence="6">
    <location>
        <begin position="199"/>
        <end position="353"/>
    </location>
</feature>
<dbReference type="Proteomes" id="UP000188268">
    <property type="component" value="Unassembled WGS sequence"/>
</dbReference>
<keyword evidence="8" id="KW-1185">Reference proteome</keyword>
<dbReference type="STRING" id="210143.A0A1R3GEG7"/>
<accession>A0A1R3GEG7</accession>
<evidence type="ECO:0000256" key="1">
    <source>
        <dbReference type="ARBA" id="ARBA00022741"/>
    </source>
</evidence>
<keyword evidence="5" id="KW-0472">Membrane</keyword>
<evidence type="ECO:0000256" key="5">
    <source>
        <dbReference type="SAM" id="Phobius"/>
    </source>
</evidence>
<keyword evidence="5" id="KW-0812">Transmembrane</keyword>
<evidence type="ECO:0000259" key="6">
    <source>
        <dbReference type="Pfam" id="PF24289"/>
    </source>
</evidence>
<dbReference type="OrthoDB" id="1191041at2759"/>
<dbReference type="GO" id="GO:0016787">
    <property type="term" value="F:hydrolase activity"/>
    <property type="evidence" value="ECO:0007669"/>
    <property type="project" value="UniProtKB-KW"/>
</dbReference>
<keyword evidence="2" id="KW-0378">Hydrolase</keyword>
<dbReference type="GO" id="GO:0004386">
    <property type="term" value="F:helicase activity"/>
    <property type="evidence" value="ECO:0007669"/>
    <property type="project" value="UniProtKB-KW"/>
</dbReference>
<dbReference type="GO" id="GO:0005524">
    <property type="term" value="F:ATP binding"/>
    <property type="evidence" value="ECO:0007669"/>
    <property type="project" value="UniProtKB-KW"/>
</dbReference>
<evidence type="ECO:0000256" key="4">
    <source>
        <dbReference type="ARBA" id="ARBA00022840"/>
    </source>
</evidence>
<comment type="caution">
    <text evidence="7">The sequence shown here is derived from an EMBL/GenBank/DDBJ whole genome shotgun (WGS) entry which is preliminary data.</text>
</comment>
<keyword evidence="4" id="KW-0067">ATP-binding</keyword>
<dbReference type="InterPro" id="IPR027417">
    <property type="entry name" value="P-loop_NTPase"/>
</dbReference>
<keyword evidence="3" id="KW-0347">Helicase</keyword>
<dbReference type="AlphaFoldDB" id="A0A1R3GEG7"/>
<dbReference type="EMBL" id="AWWV01014493">
    <property type="protein sequence ID" value="OMO56485.1"/>
    <property type="molecule type" value="Genomic_DNA"/>
</dbReference>
<feature type="transmembrane region" description="Helical" evidence="5">
    <location>
        <begin position="568"/>
        <end position="589"/>
    </location>
</feature>
<gene>
    <name evidence="7" type="ORF">CCACVL1_26521</name>
</gene>
<dbReference type="SUPFAM" id="SSF52540">
    <property type="entry name" value="P-loop containing nucleoside triphosphate hydrolases"/>
    <property type="match status" value="1"/>
</dbReference>
<evidence type="ECO:0000313" key="7">
    <source>
        <dbReference type="EMBL" id="OMO56485.1"/>
    </source>
</evidence>
<keyword evidence="5" id="KW-1133">Transmembrane helix</keyword>
<organism evidence="7 8">
    <name type="scientific">Corchorus capsularis</name>
    <name type="common">Jute</name>
    <dbReference type="NCBI Taxonomy" id="210143"/>
    <lineage>
        <taxon>Eukaryota</taxon>
        <taxon>Viridiplantae</taxon>
        <taxon>Streptophyta</taxon>
        <taxon>Embryophyta</taxon>
        <taxon>Tracheophyta</taxon>
        <taxon>Spermatophyta</taxon>
        <taxon>Magnoliopsida</taxon>
        <taxon>eudicotyledons</taxon>
        <taxon>Gunneridae</taxon>
        <taxon>Pentapetalae</taxon>
        <taxon>rosids</taxon>
        <taxon>malvids</taxon>
        <taxon>Malvales</taxon>
        <taxon>Malvaceae</taxon>
        <taxon>Grewioideae</taxon>
        <taxon>Apeibeae</taxon>
        <taxon>Corchorus</taxon>
    </lineage>
</organism>
<keyword evidence="1" id="KW-0547">Nucleotide-binding</keyword>